<evidence type="ECO:0000256" key="1">
    <source>
        <dbReference type="SAM" id="SignalP"/>
    </source>
</evidence>
<keyword evidence="3" id="KW-1185">Reference proteome</keyword>
<dbReference type="InterPro" id="IPR043749">
    <property type="entry name" value="DUF5694"/>
</dbReference>
<dbReference type="Pfam" id="PF18950">
    <property type="entry name" value="DUF5694"/>
    <property type="match status" value="1"/>
</dbReference>
<evidence type="ECO:0000313" key="3">
    <source>
        <dbReference type="Proteomes" id="UP000541535"/>
    </source>
</evidence>
<feature type="signal peptide" evidence="1">
    <location>
        <begin position="1"/>
        <end position="21"/>
    </location>
</feature>
<feature type="chain" id="PRO_5031255445" description="TraB/GumN family protein" evidence="1">
    <location>
        <begin position="22"/>
        <end position="287"/>
    </location>
</feature>
<proteinExistence type="predicted"/>
<dbReference type="RefSeq" id="WP_183440661.1">
    <property type="nucleotide sequence ID" value="NZ_JACHXD010000004.1"/>
</dbReference>
<dbReference type="Proteomes" id="UP000541535">
    <property type="component" value="Unassembled WGS sequence"/>
</dbReference>
<name>A0A7W5B9A8_9BURK</name>
<reference evidence="2 3" key="1">
    <citation type="submission" date="2020-08" db="EMBL/GenBank/DDBJ databases">
        <title>Genomic Encyclopedia of Type Strains, Phase III (KMG-III): the genomes of soil and plant-associated and newly described type strains.</title>
        <authorList>
            <person name="Whitman W."/>
        </authorList>
    </citation>
    <scope>NUCLEOTIDE SEQUENCE [LARGE SCALE GENOMIC DNA]</scope>
    <source>
        <strain evidence="2 3">CECT 8897</strain>
    </source>
</reference>
<evidence type="ECO:0008006" key="4">
    <source>
        <dbReference type="Google" id="ProtNLM"/>
    </source>
</evidence>
<dbReference type="AlphaFoldDB" id="A0A7W5B9A8"/>
<keyword evidence="1" id="KW-0732">Signal</keyword>
<accession>A0A7W5B9A8</accession>
<comment type="caution">
    <text evidence="2">The sequence shown here is derived from an EMBL/GenBank/DDBJ whole genome shotgun (WGS) entry which is preliminary data.</text>
</comment>
<sequence length="287" mass="31841">MPYRFNSYLIGIAALCASALAQGQEIKLLRDRTEAERPAIMFVGSPHLANHNRDVITTTVPDVLTPERQAEIADVVAALVRFKPTKIAVELATEKQAELHQRYTGMLSGGYTLSRNEMDQFGMRIAAANKLPTMYAVDWNKMPPGQMSDLDYQVWAKANGMGERLAAMTATSPLNDALMKTTPVASWLIENNASEKLAARHRRYFDYAMLGNEEAKPGANWVASWYGRNLKIFGNLVKLADSPKDRILVIYGSGHIPLLREFAVQSGAFTDVDPMPLLREAANAKRN</sequence>
<gene>
    <name evidence="2" type="ORF">FHS03_001811</name>
</gene>
<organism evidence="2 3">
    <name type="scientific">Pseudoduganella violacea</name>
    <dbReference type="NCBI Taxonomy" id="1715466"/>
    <lineage>
        <taxon>Bacteria</taxon>
        <taxon>Pseudomonadati</taxon>
        <taxon>Pseudomonadota</taxon>
        <taxon>Betaproteobacteria</taxon>
        <taxon>Burkholderiales</taxon>
        <taxon>Oxalobacteraceae</taxon>
        <taxon>Telluria group</taxon>
        <taxon>Pseudoduganella</taxon>
    </lineage>
</organism>
<protein>
    <recommendedName>
        <fullName evidence="4">TraB/GumN family protein</fullName>
    </recommendedName>
</protein>
<dbReference type="EMBL" id="JACHXD010000004">
    <property type="protein sequence ID" value="MBB3118766.1"/>
    <property type="molecule type" value="Genomic_DNA"/>
</dbReference>
<evidence type="ECO:0000313" key="2">
    <source>
        <dbReference type="EMBL" id="MBB3118766.1"/>
    </source>
</evidence>